<feature type="transmembrane region" description="Helical" evidence="7">
    <location>
        <begin position="282"/>
        <end position="305"/>
    </location>
</feature>
<evidence type="ECO:0000256" key="3">
    <source>
        <dbReference type="ARBA" id="ARBA00022475"/>
    </source>
</evidence>
<organism evidence="8 9">
    <name type="scientific">Asticcacaulis currens</name>
    <dbReference type="NCBI Taxonomy" id="2984210"/>
    <lineage>
        <taxon>Bacteria</taxon>
        <taxon>Pseudomonadati</taxon>
        <taxon>Pseudomonadota</taxon>
        <taxon>Alphaproteobacteria</taxon>
        <taxon>Caulobacterales</taxon>
        <taxon>Caulobacteraceae</taxon>
        <taxon>Asticcacaulis</taxon>
    </lineage>
</organism>
<sequence>MSEIRTKVALGAAWIFAARISVNLIGLLSTITLARLLLPSDFGIVAIAGTVIAIIDSFTNVRVSNALVRAEAPTRGHIDTVWTICVLRGLLLAGIIGLCAFPAAIIFKEKNLTHVLLVLASANIITGLYNPKLSILNKNMIFSRDFAINVSSKTLGLLAAAFVAWQYKSYWALVVGSVFAQFVTLIIGYVLEPYRPRLTLSHWHGIFSFSAWLSLSQTVIAMNTYFDQLIAGANFNHTTVGSYSFANNLAALPTREAIAPVSSILFPAFTQLSKDPERTSRAYLRSIAVICGIAFPAAAGFAFIAPQLVPLVVGAKWAVAAQFISAIALLYGVGSLSTAVQAIVMATGNTRDLFYRELILLLVNIPLFILGVIFGGIWGLIGAKAISTLVATFVDLQLAARTIRISMGDQLKCIARYLTTTLIMWGGLNEASHLVQLIDPARGIVYLAICVALGAAIYITTTVAFWVFMKRPVGLETEIMTFAERLGRRY</sequence>
<dbReference type="InterPro" id="IPR050833">
    <property type="entry name" value="Poly_Biosynth_Transport"/>
</dbReference>
<evidence type="ECO:0000256" key="4">
    <source>
        <dbReference type="ARBA" id="ARBA00022692"/>
    </source>
</evidence>
<feature type="transmembrane region" description="Helical" evidence="7">
    <location>
        <begin position="12"/>
        <end position="36"/>
    </location>
</feature>
<accession>A0ABT5I9S3</accession>
<feature type="transmembrane region" description="Helical" evidence="7">
    <location>
        <begin position="170"/>
        <end position="191"/>
    </location>
</feature>
<dbReference type="Proteomes" id="UP001216595">
    <property type="component" value="Unassembled WGS sequence"/>
</dbReference>
<reference evidence="8 9" key="1">
    <citation type="submission" date="2023-01" db="EMBL/GenBank/DDBJ databases">
        <title>Novel species of the genus Asticcacaulis isolated from rivers.</title>
        <authorList>
            <person name="Lu H."/>
        </authorList>
    </citation>
    <scope>NUCLEOTIDE SEQUENCE [LARGE SCALE GENOMIC DNA]</scope>
    <source>
        <strain evidence="8 9">DXS10W</strain>
    </source>
</reference>
<protein>
    <submittedName>
        <fullName evidence="8">Lipopolysaccharide biosynthesis protein</fullName>
    </submittedName>
</protein>
<feature type="transmembrane region" description="Helical" evidence="7">
    <location>
        <begin position="317"/>
        <end position="346"/>
    </location>
</feature>
<dbReference type="EMBL" id="JAQQKW010000001">
    <property type="protein sequence ID" value="MDC7692772.1"/>
    <property type="molecule type" value="Genomic_DNA"/>
</dbReference>
<evidence type="ECO:0000256" key="2">
    <source>
        <dbReference type="ARBA" id="ARBA00007430"/>
    </source>
</evidence>
<evidence type="ECO:0000256" key="5">
    <source>
        <dbReference type="ARBA" id="ARBA00022989"/>
    </source>
</evidence>
<feature type="transmembrane region" description="Helical" evidence="7">
    <location>
        <begin position="112"/>
        <end position="129"/>
    </location>
</feature>
<dbReference type="PANTHER" id="PTHR30250">
    <property type="entry name" value="PST FAMILY PREDICTED COLANIC ACID TRANSPORTER"/>
    <property type="match status" value="1"/>
</dbReference>
<feature type="transmembrane region" description="Helical" evidence="7">
    <location>
        <begin position="81"/>
        <end position="106"/>
    </location>
</feature>
<dbReference type="PANTHER" id="PTHR30250:SF10">
    <property type="entry name" value="LIPOPOLYSACCHARIDE BIOSYNTHESIS PROTEIN WZXC"/>
    <property type="match status" value="1"/>
</dbReference>
<keyword evidence="5 7" id="KW-1133">Transmembrane helix</keyword>
<evidence type="ECO:0000313" key="8">
    <source>
        <dbReference type="EMBL" id="MDC7692772.1"/>
    </source>
</evidence>
<evidence type="ECO:0000313" key="9">
    <source>
        <dbReference type="Proteomes" id="UP001216595"/>
    </source>
</evidence>
<dbReference type="RefSeq" id="WP_272739549.1">
    <property type="nucleotide sequence ID" value="NZ_JAQQKW010000001.1"/>
</dbReference>
<dbReference type="CDD" id="cd13127">
    <property type="entry name" value="MATE_tuaB_like"/>
    <property type="match status" value="1"/>
</dbReference>
<feature type="transmembrane region" description="Helical" evidence="7">
    <location>
        <begin position="141"/>
        <end position="164"/>
    </location>
</feature>
<feature type="transmembrane region" description="Helical" evidence="7">
    <location>
        <begin position="358"/>
        <end position="381"/>
    </location>
</feature>
<keyword evidence="3" id="KW-1003">Cell membrane</keyword>
<feature type="transmembrane region" description="Helical" evidence="7">
    <location>
        <begin position="444"/>
        <end position="468"/>
    </location>
</feature>
<feature type="transmembrane region" description="Helical" evidence="7">
    <location>
        <begin position="42"/>
        <end position="61"/>
    </location>
</feature>
<dbReference type="Pfam" id="PF13440">
    <property type="entry name" value="Polysacc_synt_3"/>
    <property type="match status" value="1"/>
</dbReference>
<evidence type="ECO:0000256" key="7">
    <source>
        <dbReference type="SAM" id="Phobius"/>
    </source>
</evidence>
<comment type="subcellular location">
    <subcellularLocation>
        <location evidence="1">Cell membrane</location>
        <topology evidence="1">Multi-pass membrane protein</topology>
    </subcellularLocation>
</comment>
<keyword evidence="9" id="KW-1185">Reference proteome</keyword>
<keyword evidence="6 7" id="KW-0472">Membrane</keyword>
<name>A0ABT5I9S3_9CAUL</name>
<comment type="caution">
    <text evidence="8">The sequence shown here is derived from an EMBL/GenBank/DDBJ whole genome shotgun (WGS) entry which is preliminary data.</text>
</comment>
<keyword evidence="4 7" id="KW-0812">Transmembrane</keyword>
<gene>
    <name evidence="8" type="ORF">PQU94_00590</name>
</gene>
<evidence type="ECO:0000256" key="6">
    <source>
        <dbReference type="ARBA" id="ARBA00023136"/>
    </source>
</evidence>
<proteinExistence type="inferred from homology"/>
<evidence type="ECO:0000256" key="1">
    <source>
        <dbReference type="ARBA" id="ARBA00004651"/>
    </source>
</evidence>
<comment type="similarity">
    <text evidence="2">Belongs to the polysaccharide synthase family.</text>
</comment>